<dbReference type="Gene3D" id="2.130.10.10">
    <property type="entry name" value="YVTN repeat-like/Quinoprotein amine dehydrogenase"/>
    <property type="match status" value="1"/>
</dbReference>
<dbReference type="EMBL" id="FUEG01000007">
    <property type="protein sequence ID" value="SJL06366.1"/>
    <property type="molecule type" value="Genomic_DNA"/>
</dbReference>
<dbReference type="GO" id="GO:0005737">
    <property type="term" value="C:cytoplasm"/>
    <property type="evidence" value="ECO:0007669"/>
    <property type="project" value="TreeGrafter"/>
</dbReference>
<dbReference type="InterPro" id="IPR015943">
    <property type="entry name" value="WD40/YVTN_repeat-like_dom_sf"/>
</dbReference>
<dbReference type="GO" id="GO:0005886">
    <property type="term" value="C:plasma membrane"/>
    <property type="evidence" value="ECO:0007669"/>
    <property type="project" value="TreeGrafter"/>
</dbReference>
<proteinExistence type="inferred from homology"/>
<dbReference type="SMART" id="SM00320">
    <property type="entry name" value="WD40"/>
    <property type="match status" value="3"/>
</dbReference>
<evidence type="ECO:0000313" key="5">
    <source>
        <dbReference type="EMBL" id="SJL06366.1"/>
    </source>
</evidence>
<evidence type="ECO:0000259" key="4">
    <source>
        <dbReference type="Pfam" id="PF08596"/>
    </source>
</evidence>
<dbReference type="OMA" id="AWSGFPN"/>
<dbReference type="GO" id="GO:0019905">
    <property type="term" value="F:syntaxin binding"/>
    <property type="evidence" value="ECO:0007669"/>
    <property type="project" value="TreeGrafter"/>
</dbReference>
<sequence>MSKFLKRYDANFPDLSSDVREREDWKPAELRSFEFAIEVSALAVDPLTGLLAAGTADGLLFIWGKPGVDIKLSIPERIGAKFVQFSVSTFQIVCLGMLYPFLIHIICPSLNNISHQDNTNRLHIWDLSNYGYPKYVCSALFDQTNAMTLSPSHSHAFLVLQSGEIRTYDLTCHRKSAYTIPNMWKLYEDKLASSGMPEVTNAGSSLAIDAVIHPRNLNLLFVAYAGGIVLSDLTQRNTLRVYDLVLPPGAPGGTGYGAQDILTHRRPEVICIAVHPAGHFFAVGYTDGIIAYWAMEDEDQPLMVRTLDSGDVNVVDGHQLEEHLAKPNNQALPPSQREPIFKLSWSSFSDSSDPRGGCTTLTVLGGLCFGEPPGISVLWLPAFNPPEPPTPVTEGVLHPFYRSSMRDSLVPTRSYFYSCDGTVQDYLLIPRNSPHLSGVFDPMSILILSESMGDTRALEAYEFPPPSFSVQEVVSSDAPEEDRNQDTLDELSATLKSLQMSSDPLRLRLPWPLCSGLSHGRLSVVGRDAYQSLVAAVEPPVEGALSLNGGYAWNDESNDMKSSKFQPNRILITYHQNLSVRFYDMSVQLLIATRPDPVQYDFPTPLPHLTIDLSLLLLDPLVAMQISTTTTTPLSIQSVLFSSESLESAIVLSTGNVLVFRLQDGQHNVPPYRECEDRELTCLEHLRVSAGYKYAPYVILSPSKGPVTACAISDIGFLSVAYRDGSFYIIDLRGPKILFYLDPKSKTRNRHSIGLHLSDHASEPFVSLTWTISALESDNHNGVRLIAVRKSGICEVYTISRVNSSWRCSEDFVKVDGVGDPFPESTFMVDAKTGVHRNATRRGLSDAFNSSSVQGHAYFIAAGIKGARCYVDINGSRIGKVDWNSKSGTVQEVKVVEKLGSCALVAFTDKQEALVYSIPHLEFINAFPLPLMFSYVANLTITVDETGDFIGWKCHSRSSLTRRAVYGTLFDMRRSIPLPDIDLTSTKVPVPAQPQPVSMGPTSFLGSWLTFGNQSITGEQADELFGGPNRPIPQPKTEPSAGASYEGISQGASALAASASATQSSLYERLTSALNDRGQMLGDLEDRFNSLEEGSRSMAAQAKRLAAEQTAKQWFRF</sequence>
<accession>A0A284RC67</accession>
<dbReference type="GO" id="GO:0045159">
    <property type="term" value="F:myosin II binding"/>
    <property type="evidence" value="ECO:0007669"/>
    <property type="project" value="TreeGrafter"/>
</dbReference>
<dbReference type="CDD" id="cd15873">
    <property type="entry name" value="R-SNARE_STXBP5_6"/>
    <property type="match status" value="1"/>
</dbReference>
<protein>
    <recommendedName>
        <fullName evidence="4">Lethal giant larvae (Lgl)-like C-terminal domain-containing protein</fullName>
    </recommendedName>
</protein>
<evidence type="ECO:0000256" key="2">
    <source>
        <dbReference type="ARBA" id="ARBA00022483"/>
    </source>
</evidence>
<dbReference type="PANTHER" id="PTHR10241:SF25">
    <property type="entry name" value="TOMOSYN, ISOFORM C"/>
    <property type="match status" value="1"/>
</dbReference>
<dbReference type="Pfam" id="PF00400">
    <property type="entry name" value="WD40"/>
    <property type="match status" value="1"/>
</dbReference>
<dbReference type="AlphaFoldDB" id="A0A284RC67"/>
<dbReference type="GO" id="GO:0005096">
    <property type="term" value="F:GTPase activator activity"/>
    <property type="evidence" value="ECO:0007669"/>
    <property type="project" value="TreeGrafter"/>
</dbReference>
<dbReference type="SUPFAM" id="SSF101908">
    <property type="entry name" value="Putative isomerase YbhE"/>
    <property type="match status" value="1"/>
</dbReference>
<dbReference type="GO" id="GO:0006887">
    <property type="term" value="P:exocytosis"/>
    <property type="evidence" value="ECO:0007669"/>
    <property type="project" value="UniProtKB-KW"/>
</dbReference>
<dbReference type="InterPro" id="IPR013905">
    <property type="entry name" value="Lgl_C_dom"/>
</dbReference>
<name>A0A284RC67_ARMOS</name>
<evidence type="ECO:0000256" key="1">
    <source>
        <dbReference type="ARBA" id="ARBA00008070"/>
    </source>
</evidence>
<dbReference type="STRING" id="47428.A0A284RC67"/>
<keyword evidence="2" id="KW-0268">Exocytosis</keyword>
<dbReference type="Proteomes" id="UP000219338">
    <property type="component" value="Unassembled WGS sequence"/>
</dbReference>
<keyword evidence="6" id="KW-1185">Reference proteome</keyword>
<dbReference type="SUPFAM" id="SSF50978">
    <property type="entry name" value="WD40 repeat-like"/>
    <property type="match status" value="1"/>
</dbReference>
<organism evidence="5 6">
    <name type="scientific">Armillaria ostoyae</name>
    <name type="common">Armillaria root rot fungus</name>
    <dbReference type="NCBI Taxonomy" id="47428"/>
    <lineage>
        <taxon>Eukaryota</taxon>
        <taxon>Fungi</taxon>
        <taxon>Dikarya</taxon>
        <taxon>Basidiomycota</taxon>
        <taxon>Agaricomycotina</taxon>
        <taxon>Agaricomycetes</taxon>
        <taxon>Agaricomycetidae</taxon>
        <taxon>Agaricales</taxon>
        <taxon>Marasmiineae</taxon>
        <taxon>Physalacriaceae</taxon>
        <taxon>Armillaria</taxon>
    </lineage>
</organism>
<evidence type="ECO:0000313" key="6">
    <source>
        <dbReference type="Proteomes" id="UP000219338"/>
    </source>
</evidence>
<dbReference type="Pfam" id="PF08596">
    <property type="entry name" value="Lgl_C"/>
    <property type="match status" value="1"/>
</dbReference>
<dbReference type="OrthoDB" id="19944at2759"/>
<gene>
    <name evidence="5" type="ORF">ARMOST_09702</name>
</gene>
<dbReference type="InterPro" id="IPR036322">
    <property type="entry name" value="WD40_repeat_dom_sf"/>
</dbReference>
<dbReference type="GO" id="GO:0006893">
    <property type="term" value="P:Golgi to plasma membrane transport"/>
    <property type="evidence" value="ECO:0007669"/>
    <property type="project" value="TreeGrafter"/>
</dbReference>
<comment type="similarity">
    <text evidence="1">Belongs to the WD repeat L(2)GL family.</text>
</comment>
<dbReference type="PANTHER" id="PTHR10241">
    <property type="entry name" value="LETHAL 2 GIANT LARVAE PROTEIN"/>
    <property type="match status" value="1"/>
</dbReference>
<feature type="region of interest" description="Disordered" evidence="3">
    <location>
        <begin position="1020"/>
        <end position="1045"/>
    </location>
</feature>
<dbReference type="InterPro" id="IPR001680">
    <property type="entry name" value="WD40_rpt"/>
</dbReference>
<feature type="domain" description="Lethal giant larvae (Lgl)-like C-terminal" evidence="4">
    <location>
        <begin position="634"/>
        <end position="1033"/>
    </location>
</feature>
<reference evidence="6" key="1">
    <citation type="journal article" date="2017" name="Nat. Ecol. Evol.">
        <title>Genome expansion and lineage-specific genetic innovations in the forest pathogenic fungi Armillaria.</title>
        <authorList>
            <person name="Sipos G."/>
            <person name="Prasanna A.N."/>
            <person name="Walter M.C."/>
            <person name="O'Connor E."/>
            <person name="Balint B."/>
            <person name="Krizsan K."/>
            <person name="Kiss B."/>
            <person name="Hess J."/>
            <person name="Varga T."/>
            <person name="Slot J."/>
            <person name="Riley R."/>
            <person name="Boka B."/>
            <person name="Rigling D."/>
            <person name="Barry K."/>
            <person name="Lee J."/>
            <person name="Mihaltcheva S."/>
            <person name="LaButti K."/>
            <person name="Lipzen A."/>
            <person name="Waldron R."/>
            <person name="Moloney N.M."/>
            <person name="Sperisen C."/>
            <person name="Kredics L."/>
            <person name="Vagvoelgyi C."/>
            <person name="Patrignani A."/>
            <person name="Fitzpatrick D."/>
            <person name="Nagy I."/>
            <person name="Doyle S."/>
            <person name="Anderson J.B."/>
            <person name="Grigoriev I.V."/>
            <person name="Gueldener U."/>
            <person name="Muensterkoetter M."/>
            <person name="Nagy L.G."/>
        </authorList>
    </citation>
    <scope>NUCLEOTIDE SEQUENCE [LARGE SCALE GENOMIC DNA]</scope>
    <source>
        <strain evidence="6">C18/9</strain>
    </source>
</reference>
<evidence type="ECO:0000256" key="3">
    <source>
        <dbReference type="SAM" id="MobiDB-lite"/>
    </source>
</evidence>